<proteinExistence type="predicted"/>
<gene>
    <name evidence="6" type="ORF">EAH86_19075</name>
</gene>
<dbReference type="PRINTS" id="PR00046">
    <property type="entry name" value="SIGMA70FCT"/>
</dbReference>
<accession>A0A502CLJ8</accession>
<keyword evidence="7" id="KW-1185">Reference proteome</keyword>
<dbReference type="PANTHER" id="PTHR30385">
    <property type="entry name" value="SIGMA FACTOR F FLAGELLAR"/>
    <property type="match status" value="1"/>
</dbReference>
<dbReference type="Pfam" id="PF04545">
    <property type="entry name" value="Sigma70_r4"/>
    <property type="match status" value="1"/>
</dbReference>
<organism evidence="6 7">
    <name type="scientific">Pedococcus bigeumensis</name>
    <dbReference type="NCBI Taxonomy" id="433644"/>
    <lineage>
        <taxon>Bacteria</taxon>
        <taxon>Bacillati</taxon>
        <taxon>Actinomycetota</taxon>
        <taxon>Actinomycetes</taxon>
        <taxon>Micrococcales</taxon>
        <taxon>Intrasporangiaceae</taxon>
        <taxon>Pedococcus</taxon>
    </lineage>
</organism>
<dbReference type="InterPro" id="IPR014284">
    <property type="entry name" value="RNA_pol_sigma-70_dom"/>
</dbReference>
<dbReference type="PANTHER" id="PTHR30385:SF4">
    <property type="entry name" value="RNA POLYMERASE SIGMA-E FACTOR"/>
    <property type="match status" value="1"/>
</dbReference>
<name>A0A502CLJ8_9MICO</name>
<keyword evidence="1" id="KW-0805">Transcription regulation</keyword>
<dbReference type="Pfam" id="PF04539">
    <property type="entry name" value="Sigma70_r3"/>
    <property type="match status" value="1"/>
</dbReference>
<reference evidence="6 7" key="1">
    <citation type="journal article" date="2019" name="Environ. Microbiol.">
        <title>Species interactions and distinct microbial communities in high Arctic permafrost affected cryosols are associated with the CH4 and CO2 gas fluxes.</title>
        <authorList>
            <person name="Altshuler I."/>
            <person name="Hamel J."/>
            <person name="Turney S."/>
            <person name="Magnuson E."/>
            <person name="Levesque R."/>
            <person name="Greer C."/>
            <person name="Whyte L.G."/>
        </authorList>
    </citation>
    <scope>NUCLEOTIDE SEQUENCE [LARGE SCALE GENOMIC DNA]</scope>
    <source>
        <strain evidence="6 7">S9.3A</strain>
    </source>
</reference>
<comment type="caution">
    <text evidence="6">The sequence shown here is derived from an EMBL/GenBank/DDBJ whole genome shotgun (WGS) entry which is preliminary data.</text>
</comment>
<dbReference type="InterPro" id="IPR007627">
    <property type="entry name" value="RNA_pol_sigma70_r2"/>
</dbReference>
<dbReference type="OrthoDB" id="9804285at2"/>
<dbReference type="NCBIfam" id="TIGR02937">
    <property type="entry name" value="sigma70-ECF"/>
    <property type="match status" value="1"/>
</dbReference>
<evidence type="ECO:0000313" key="6">
    <source>
        <dbReference type="EMBL" id="TPG13430.1"/>
    </source>
</evidence>
<dbReference type="InterPro" id="IPR000943">
    <property type="entry name" value="RNA_pol_sigma70"/>
</dbReference>
<keyword evidence="3" id="KW-0238">DNA-binding</keyword>
<dbReference type="PROSITE" id="PS00715">
    <property type="entry name" value="SIGMA70_1"/>
    <property type="match status" value="1"/>
</dbReference>
<dbReference type="GO" id="GO:0016987">
    <property type="term" value="F:sigma factor activity"/>
    <property type="evidence" value="ECO:0007669"/>
    <property type="project" value="UniProtKB-KW"/>
</dbReference>
<dbReference type="SUPFAM" id="SSF88659">
    <property type="entry name" value="Sigma3 and sigma4 domains of RNA polymerase sigma factors"/>
    <property type="match status" value="2"/>
</dbReference>
<evidence type="ECO:0000259" key="5">
    <source>
        <dbReference type="PROSITE" id="PS00715"/>
    </source>
</evidence>
<evidence type="ECO:0000256" key="1">
    <source>
        <dbReference type="ARBA" id="ARBA00023015"/>
    </source>
</evidence>
<protein>
    <submittedName>
        <fullName evidence="6">Sigma-70 family RNA polymerase sigma factor</fullName>
    </submittedName>
</protein>
<dbReference type="InterPro" id="IPR013324">
    <property type="entry name" value="RNA_pol_sigma_r3/r4-like"/>
</dbReference>
<dbReference type="Pfam" id="PF04542">
    <property type="entry name" value="Sigma70_r2"/>
    <property type="match status" value="1"/>
</dbReference>
<dbReference type="Gene3D" id="1.20.140.160">
    <property type="match status" value="1"/>
</dbReference>
<dbReference type="EMBL" id="RCZM01000007">
    <property type="protein sequence ID" value="TPG13430.1"/>
    <property type="molecule type" value="Genomic_DNA"/>
</dbReference>
<evidence type="ECO:0000256" key="4">
    <source>
        <dbReference type="ARBA" id="ARBA00023163"/>
    </source>
</evidence>
<dbReference type="CDD" id="cd06171">
    <property type="entry name" value="Sigma70_r4"/>
    <property type="match status" value="1"/>
</dbReference>
<keyword evidence="2" id="KW-0731">Sigma factor</keyword>
<dbReference type="SUPFAM" id="SSF88946">
    <property type="entry name" value="Sigma2 domain of RNA polymerase sigma factors"/>
    <property type="match status" value="1"/>
</dbReference>
<sequence length="302" mass="33314">MAIVCCSWLSWEQHITWSNSGATVLCKDGTTLPMSFRSTTLSATSVGAQTPPMAPHDRAELLLQRALEATDPHEAETLRDEAVLLTLDLPEQVASRYSGRGIDHEDLVQVGRLGLVKAAAGYRPGLGSCFAAYAMPTISGEVKRHFRDCGWSVRPPRRLQEVGALMTAQEEQLAHRLHRVPTSDEVADALGLDRDEVTRARLCRSAYSAVSLDSDDRDDLWPEAIVDESADIDRMLSLSALRTALGDLTERERLIVRLRFIEERTQSDIGLVLGVSQMQVSRLLTSILSKLRQRLTDPALAA</sequence>
<dbReference type="Proteomes" id="UP000317722">
    <property type="component" value="Unassembled WGS sequence"/>
</dbReference>
<evidence type="ECO:0000256" key="2">
    <source>
        <dbReference type="ARBA" id="ARBA00023082"/>
    </source>
</evidence>
<evidence type="ECO:0000313" key="7">
    <source>
        <dbReference type="Proteomes" id="UP000317722"/>
    </source>
</evidence>
<feature type="domain" description="RNA polymerase sigma-70" evidence="5">
    <location>
        <begin position="106"/>
        <end position="119"/>
    </location>
</feature>
<dbReference type="GO" id="GO:0003677">
    <property type="term" value="F:DNA binding"/>
    <property type="evidence" value="ECO:0007669"/>
    <property type="project" value="UniProtKB-KW"/>
</dbReference>
<evidence type="ECO:0000256" key="3">
    <source>
        <dbReference type="ARBA" id="ARBA00023125"/>
    </source>
</evidence>
<dbReference type="AlphaFoldDB" id="A0A502CLJ8"/>
<dbReference type="InterPro" id="IPR007624">
    <property type="entry name" value="RNA_pol_sigma70_r3"/>
</dbReference>
<dbReference type="Gene3D" id="1.20.120.1810">
    <property type="match status" value="1"/>
</dbReference>
<dbReference type="InterPro" id="IPR013325">
    <property type="entry name" value="RNA_pol_sigma_r2"/>
</dbReference>
<dbReference type="InterPro" id="IPR007630">
    <property type="entry name" value="RNA_pol_sigma70_r4"/>
</dbReference>
<dbReference type="GO" id="GO:0006352">
    <property type="term" value="P:DNA-templated transcription initiation"/>
    <property type="evidence" value="ECO:0007669"/>
    <property type="project" value="InterPro"/>
</dbReference>
<keyword evidence="4" id="KW-0804">Transcription</keyword>